<proteinExistence type="predicted"/>
<reference evidence="2" key="1">
    <citation type="submission" date="2020-03" db="EMBL/GenBank/DDBJ databases">
        <authorList>
            <person name="Weist P."/>
        </authorList>
    </citation>
    <scope>NUCLEOTIDE SEQUENCE</scope>
</reference>
<sequence length="151" mass="16335">MKLDGADASAALHIGKDPSEGEQQQREESMELRLCRTNQDGALFQHNTKGFNSSREVSENRCGLSGKRGHRTSLQGLAICLEHTKNSPGFGCNVPAGAAYHYGYDVRFKRCVSNGGANLNAADKRAGGTGLNLHFILVFLLSTNKLTPEKT</sequence>
<dbReference type="Proteomes" id="UP001153269">
    <property type="component" value="Unassembled WGS sequence"/>
</dbReference>
<accession>A0A9N7VS60</accession>
<evidence type="ECO:0000256" key="1">
    <source>
        <dbReference type="SAM" id="MobiDB-lite"/>
    </source>
</evidence>
<organism evidence="2 3">
    <name type="scientific">Pleuronectes platessa</name>
    <name type="common">European plaice</name>
    <dbReference type="NCBI Taxonomy" id="8262"/>
    <lineage>
        <taxon>Eukaryota</taxon>
        <taxon>Metazoa</taxon>
        <taxon>Chordata</taxon>
        <taxon>Craniata</taxon>
        <taxon>Vertebrata</taxon>
        <taxon>Euteleostomi</taxon>
        <taxon>Actinopterygii</taxon>
        <taxon>Neopterygii</taxon>
        <taxon>Teleostei</taxon>
        <taxon>Neoteleostei</taxon>
        <taxon>Acanthomorphata</taxon>
        <taxon>Carangaria</taxon>
        <taxon>Pleuronectiformes</taxon>
        <taxon>Pleuronectoidei</taxon>
        <taxon>Pleuronectidae</taxon>
        <taxon>Pleuronectes</taxon>
    </lineage>
</organism>
<dbReference type="AlphaFoldDB" id="A0A9N7VS60"/>
<feature type="region of interest" description="Disordered" evidence="1">
    <location>
        <begin position="46"/>
        <end position="65"/>
    </location>
</feature>
<keyword evidence="3" id="KW-1185">Reference proteome</keyword>
<gene>
    <name evidence="2" type="ORF">PLEPLA_LOCUS43964</name>
</gene>
<evidence type="ECO:0000313" key="2">
    <source>
        <dbReference type="EMBL" id="CAB1456183.1"/>
    </source>
</evidence>
<comment type="caution">
    <text evidence="2">The sequence shown here is derived from an EMBL/GenBank/DDBJ whole genome shotgun (WGS) entry which is preliminary data.</text>
</comment>
<feature type="compositionally biased region" description="Basic and acidic residues" evidence="1">
    <location>
        <begin position="14"/>
        <end position="30"/>
    </location>
</feature>
<evidence type="ECO:0000313" key="3">
    <source>
        <dbReference type="Proteomes" id="UP001153269"/>
    </source>
</evidence>
<dbReference type="EMBL" id="CADEAL010004290">
    <property type="protein sequence ID" value="CAB1456183.1"/>
    <property type="molecule type" value="Genomic_DNA"/>
</dbReference>
<feature type="region of interest" description="Disordered" evidence="1">
    <location>
        <begin position="1"/>
        <end position="30"/>
    </location>
</feature>
<name>A0A9N7VS60_PLEPL</name>
<feature type="compositionally biased region" description="Polar residues" evidence="1">
    <location>
        <begin position="46"/>
        <end position="55"/>
    </location>
</feature>
<protein>
    <submittedName>
        <fullName evidence="2">Uncharacterized protein</fullName>
    </submittedName>
</protein>